<protein>
    <recommendedName>
        <fullName evidence="5">DUF4124 domain-containing protein</fullName>
    </recommendedName>
</protein>
<evidence type="ECO:0008006" key="5">
    <source>
        <dbReference type="Google" id="ProtNLM"/>
    </source>
</evidence>
<dbReference type="AlphaFoldDB" id="A0A562ZP35"/>
<accession>A0A562ZP35</accession>
<name>A0A562ZP35_9BURK</name>
<proteinExistence type="predicted"/>
<dbReference type="RefSeq" id="WP_145893895.1">
    <property type="nucleotide sequence ID" value="NZ_VOBQ01000012.1"/>
</dbReference>
<reference evidence="3 4" key="1">
    <citation type="submission" date="2019-07" db="EMBL/GenBank/DDBJ databases">
        <title>Caenimonas sedimenti sp. nov., isolated from activated sludge.</title>
        <authorList>
            <person name="Xu J."/>
        </authorList>
    </citation>
    <scope>NUCLEOTIDE SEQUENCE [LARGE SCALE GENOMIC DNA]</scope>
    <source>
        <strain evidence="3 4">HX-9-20</strain>
    </source>
</reference>
<evidence type="ECO:0000256" key="2">
    <source>
        <dbReference type="SAM" id="SignalP"/>
    </source>
</evidence>
<sequence>MRSLFIAFAAACFIPHAWAVNKCVSDEGDAVTYTDAPCATEAQPVNASRNSVDLTPADKQRLRNAQHQSRERTREVQRHHTAQAEHAARVQRAAAAEDWARSARNNQVQPIVPRAATVTNPVAPGPTAPAGYAR</sequence>
<feature type="compositionally biased region" description="Basic and acidic residues" evidence="1">
    <location>
        <begin position="68"/>
        <end position="88"/>
    </location>
</feature>
<comment type="caution">
    <text evidence="3">The sequence shown here is derived from an EMBL/GenBank/DDBJ whole genome shotgun (WGS) entry which is preliminary data.</text>
</comment>
<dbReference type="Proteomes" id="UP000318199">
    <property type="component" value="Unassembled WGS sequence"/>
</dbReference>
<gene>
    <name evidence="3" type="ORF">FN976_15230</name>
</gene>
<feature type="region of interest" description="Disordered" evidence="1">
    <location>
        <begin position="44"/>
        <end position="134"/>
    </location>
</feature>
<evidence type="ECO:0000313" key="4">
    <source>
        <dbReference type="Proteomes" id="UP000318199"/>
    </source>
</evidence>
<dbReference type="EMBL" id="VOBQ01000012">
    <property type="protein sequence ID" value="TWO70339.1"/>
    <property type="molecule type" value="Genomic_DNA"/>
</dbReference>
<keyword evidence="2" id="KW-0732">Signal</keyword>
<feature type="chain" id="PRO_5022039453" description="DUF4124 domain-containing protein" evidence="2">
    <location>
        <begin position="20"/>
        <end position="134"/>
    </location>
</feature>
<evidence type="ECO:0000313" key="3">
    <source>
        <dbReference type="EMBL" id="TWO70339.1"/>
    </source>
</evidence>
<feature type="compositionally biased region" description="Polar residues" evidence="1">
    <location>
        <begin position="44"/>
        <end position="53"/>
    </location>
</feature>
<evidence type="ECO:0000256" key="1">
    <source>
        <dbReference type="SAM" id="MobiDB-lite"/>
    </source>
</evidence>
<organism evidence="3 4">
    <name type="scientific">Caenimonas sedimenti</name>
    <dbReference type="NCBI Taxonomy" id="2596921"/>
    <lineage>
        <taxon>Bacteria</taxon>
        <taxon>Pseudomonadati</taxon>
        <taxon>Pseudomonadota</taxon>
        <taxon>Betaproteobacteria</taxon>
        <taxon>Burkholderiales</taxon>
        <taxon>Comamonadaceae</taxon>
        <taxon>Caenimonas</taxon>
    </lineage>
</organism>
<feature type="signal peptide" evidence="2">
    <location>
        <begin position="1"/>
        <end position="19"/>
    </location>
</feature>
<keyword evidence="4" id="KW-1185">Reference proteome</keyword>